<reference evidence="2" key="1">
    <citation type="submission" date="2020-05" db="EMBL/GenBank/DDBJ databases">
        <title>WGS assembly of Panicum virgatum.</title>
        <authorList>
            <person name="Lovell J.T."/>
            <person name="Jenkins J."/>
            <person name="Shu S."/>
            <person name="Juenger T.E."/>
            <person name="Schmutz J."/>
        </authorList>
    </citation>
    <scope>NUCLEOTIDE SEQUENCE</scope>
    <source>
        <strain evidence="2">AP13</strain>
    </source>
</reference>
<proteinExistence type="predicted"/>
<evidence type="ECO:0000256" key="1">
    <source>
        <dbReference type="SAM" id="MobiDB-lite"/>
    </source>
</evidence>
<gene>
    <name evidence="2" type="ORF">PVAP13_6NG370400</name>
</gene>
<organism evidence="2 3">
    <name type="scientific">Panicum virgatum</name>
    <name type="common">Blackwell switchgrass</name>
    <dbReference type="NCBI Taxonomy" id="38727"/>
    <lineage>
        <taxon>Eukaryota</taxon>
        <taxon>Viridiplantae</taxon>
        <taxon>Streptophyta</taxon>
        <taxon>Embryophyta</taxon>
        <taxon>Tracheophyta</taxon>
        <taxon>Spermatophyta</taxon>
        <taxon>Magnoliopsida</taxon>
        <taxon>Liliopsida</taxon>
        <taxon>Poales</taxon>
        <taxon>Poaceae</taxon>
        <taxon>PACMAD clade</taxon>
        <taxon>Panicoideae</taxon>
        <taxon>Panicodae</taxon>
        <taxon>Paniceae</taxon>
        <taxon>Panicinae</taxon>
        <taxon>Panicum</taxon>
        <taxon>Panicum sect. Hiantes</taxon>
    </lineage>
</organism>
<evidence type="ECO:0000313" key="3">
    <source>
        <dbReference type="Proteomes" id="UP000823388"/>
    </source>
</evidence>
<dbReference type="Proteomes" id="UP000823388">
    <property type="component" value="Chromosome 6N"/>
</dbReference>
<accession>A0A8T0R6D1</accession>
<dbReference type="AlphaFoldDB" id="A0A8T0R6D1"/>
<dbReference type="SUPFAM" id="SSF75011">
    <property type="entry name" value="3-carboxy-cis,cis-mucoante lactonizing enzyme"/>
    <property type="match status" value="1"/>
</dbReference>
<dbReference type="EMBL" id="CM029048">
    <property type="protein sequence ID" value="KAG2580685.1"/>
    <property type="molecule type" value="Genomic_DNA"/>
</dbReference>
<sequence length="213" mass="23119">MAFHRLDNKVVATDPTGGAVLYDPDKQAVRPLPSHDYWLKNNVLSHTVGNTLYVMDRLTNGTGTRAFEALVHTPSLHGTWHWRTLPPLPPPPPPGVEDAADDPTGIASFVAADDEGSKIWVSATGSGDVKGCTPPVRRGETGVEQGGACGLGAAVPRLRPVRSRAQQAVVRHLVQGAWLPRTSLAPPRPSRLRCTQPWPWRTQQPERRMGLTS</sequence>
<feature type="compositionally biased region" description="Basic and acidic residues" evidence="1">
    <location>
        <begin position="204"/>
        <end position="213"/>
    </location>
</feature>
<comment type="caution">
    <text evidence="2">The sequence shown here is derived from an EMBL/GenBank/DDBJ whole genome shotgun (WGS) entry which is preliminary data.</text>
</comment>
<dbReference type="Pfam" id="PF07893">
    <property type="entry name" value="DUF1668"/>
    <property type="match status" value="1"/>
</dbReference>
<evidence type="ECO:0000313" key="2">
    <source>
        <dbReference type="EMBL" id="KAG2580685.1"/>
    </source>
</evidence>
<feature type="region of interest" description="Disordered" evidence="1">
    <location>
        <begin position="181"/>
        <end position="213"/>
    </location>
</feature>
<protein>
    <submittedName>
        <fullName evidence="2">Uncharacterized protein</fullName>
    </submittedName>
</protein>
<name>A0A8T0R6D1_PANVG</name>
<dbReference type="InterPro" id="IPR012871">
    <property type="entry name" value="DUF1668_ORYSA"/>
</dbReference>
<keyword evidence="3" id="KW-1185">Reference proteome</keyword>